<sequence length="418" mass="46434">MNFTDLQLIDPIAKALKEEGYTQPTPIQEKSIPHILQGRDLLGTAQTGTGKTAAFAIPILQNLATKSQKNNNIKVLILTPTRELAIQIDESFKSYGRHLRLRNLVVFGGVKQGSQETALKRGVDILVATPGRLLDFISQGIISLKDLEVFVLDEADRMLDMGFVHDVKRIIKLLPPKRQTLFFSATFPEEINKLANSMLTNPVKIEVAPVSATADTIQQKVYFVDKNDKLDLLTHILQKDIKESVLVFSRTKHGADKIARKLQSHKISAEAIHGNKSQNARQNALSNFKSGKTRILVATDIAARGIDIDELKYVVNFELSDVSETYVHRIGRTGRAGAEGSSISFVDGLDLLNLKNTEKLIGKKIPVERDHPFHTDNLVAEKRDSNNKPFRPRPQGQGNASNSHSKKPNNKSNFSRGK</sequence>
<dbReference type="InterPro" id="IPR050079">
    <property type="entry name" value="DEAD_box_RNA_helicase"/>
</dbReference>
<evidence type="ECO:0000256" key="2">
    <source>
        <dbReference type="ARBA" id="ARBA00022490"/>
    </source>
</evidence>
<dbReference type="InterPro" id="IPR000629">
    <property type="entry name" value="RNA-helicase_DEAD-box_CS"/>
</dbReference>
<evidence type="ECO:0000259" key="14">
    <source>
        <dbReference type="PROSITE" id="PS51194"/>
    </source>
</evidence>
<dbReference type="InterPro" id="IPR011545">
    <property type="entry name" value="DEAD/DEAH_box_helicase_dom"/>
</dbReference>
<dbReference type="EC" id="3.6.4.13" evidence="1"/>
<dbReference type="GO" id="GO:0003724">
    <property type="term" value="F:RNA helicase activity"/>
    <property type="evidence" value="ECO:0007669"/>
    <property type="project" value="UniProtKB-EC"/>
</dbReference>
<accession>A0A3G8XEJ1</accession>
<keyword evidence="3 11" id="KW-0547">Nucleotide-binding</keyword>
<name>A0A3G8XEJ1_9FLAO</name>
<dbReference type="RefSeq" id="WP_125021690.1">
    <property type="nucleotide sequence ID" value="NZ_CP034159.1"/>
</dbReference>
<keyword evidence="17" id="KW-1185">Reference proteome</keyword>
<keyword evidence="2" id="KW-0963">Cytoplasm</keyword>
<dbReference type="SMART" id="SM00490">
    <property type="entry name" value="HELICc"/>
    <property type="match status" value="1"/>
</dbReference>
<dbReference type="AlphaFoldDB" id="A0A3G8XEJ1"/>
<evidence type="ECO:0000256" key="6">
    <source>
        <dbReference type="ARBA" id="ARBA00022840"/>
    </source>
</evidence>
<feature type="region of interest" description="Disordered" evidence="12">
    <location>
        <begin position="372"/>
        <end position="418"/>
    </location>
</feature>
<evidence type="ECO:0000259" key="13">
    <source>
        <dbReference type="PROSITE" id="PS51192"/>
    </source>
</evidence>
<dbReference type="GO" id="GO:0003676">
    <property type="term" value="F:nucleic acid binding"/>
    <property type="evidence" value="ECO:0007669"/>
    <property type="project" value="InterPro"/>
</dbReference>
<dbReference type="PROSITE" id="PS00039">
    <property type="entry name" value="DEAD_ATP_HELICASE"/>
    <property type="match status" value="1"/>
</dbReference>
<evidence type="ECO:0000256" key="8">
    <source>
        <dbReference type="ARBA" id="ARBA00047984"/>
    </source>
</evidence>
<feature type="domain" description="Helicase C-terminal" evidence="14">
    <location>
        <begin position="216"/>
        <end position="379"/>
    </location>
</feature>
<comment type="similarity">
    <text evidence="7 11">Belongs to the DEAD box helicase family.</text>
</comment>
<evidence type="ECO:0000256" key="3">
    <source>
        <dbReference type="ARBA" id="ARBA00022741"/>
    </source>
</evidence>
<comment type="catalytic activity">
    <reaction evidence="8">
        <text>ATP + H2O = ADP + phosphate + H(+)</text>
        <dbReference type="Rhea" id="RHEA:13065"/>
        <dbReference type="ChEBI" id="CHEBI:15377"/>
        <dbReference type="ChEBI" id="CHEBI:15378"/>
        <dbReference type="ChEBI" id="CHEBI:30616"/>
        <dbReference type="ChEBI" id="CHEBI:43474"/>
        <dbReference type="ChEBI" id="CHEBI:456216"/>
        <dbReference type="EC" id="3.6.4.13"/>
    </reaction>
</comment>
<feature type="compositionally biased region" description="Basic and acidic residues" evidence="12">
    <location>
        <begin position="372"/>
        <end position="386"/>
    </location>
</feature>
<dbReference type="GO" id="GO:0005829">
    <property type="term" value="C:cytosol"/>
    <property type="evidence" value="ECO:0007669"/>
    <property type="project" value="TreeGrafter"/>
</dbReference>
<dbReference type="CDD" id="cd18787">
    <property type="entry name" value="SF2_C_DEAD"/>
    <property type="match status" value="1"/>
</dbReference>
<evidence type="ECO:0000256" key="12">
    <source>
        <dbReference type="SAM" id="MobiDB-lite"/>
    </source>
</evidence>
<dbReference type="SUPFAM" id="SSF52540">
    <property type="entry name" value="P-loop containing nucleoside triphosphate hydrolases"/>
    <property type="match status" value="1"/>
</dbReference>
<evidence type="ECO:0000313" key="17">
    <source>
        <dbReference type="Proteomes" id="UP000270185"/>
    </source>
</evidence>
<dbReference type="KEGG" id="ccas:EIB73_00760"/>
<evidence type="ECO:0000256" key="11">
    <source>
        <dbReference type="RuleBase" id="RU000492"/>
    </source>
</evidence>
<gene>
    <name evidence="16" type="ORF">EIB73_00760</name>
</gene>
<dbReference type="Proteomes" id="UP000270185">
    <property type="component" value="Chromosome"/>
</dbReference>
<organism evidence="16 17">
    <name type="scientific">Kaistella carnis</name>
    <dbReference type="NCBI Taxonomy" id="1241979"/>
    <lineage>
        <taxon>Bacteria</taxon>
        <taxon>Pseudomonadati</taxon>
        <taxon>Bacteroidota</taxon>
        <taxon>Flavobacteriia</taxon>
        <taxon>Flavobacteriales</taxon>
        <taxon>Weeksellaceae</taxon>
        <taxon>Chryseobacterium group</taxon>
        <taxon>Kaistella</taxon>
    </lineage>
</organism>
<feature type="short sequence motif" description="Q motif" evidence="10">
    <location>
        <begin position="1"/>
        <end position="29"/>
    </location>
</feature>
<feature type="domain" description="Helicase ATP-binding" evidence="13">
    <location>
        <begin position="32"/>
        <end position="205"/>
    </location>
</feature>
<dbReference type="PROSITE" id="PS51192">
    <property type="entry name" value="HELICASE_ATP_BIND_1"/>
    <property type="match status" value="1"/>
</dbReference>
<evidence type="ECO:0000313" key="16">
    <source>
        <dbReference type="EMBL" id="AZI31792.1"/>
    </source>
</evidence>
<dbReference type="InterPro" id="IPR027417">
    <property type="entry name" value="P-loop_NTPase"/>
</dbReference>
<dbReference type="InterPro" id="IPR044742">
    <property type="entry name" value="DEAD/DEAH_RhlB"/>
</dbReference>
<keyword evidence="5 11" id="KW-0347">Helicase</keyword>
<reference evidence="17" key="1">
    <citation type="submission" date="2018-11" db="EMBL/GenBank/DDBJ databases">
        <title>Proposal to divide the Flavobacteriaceae and reorganize its genera based on Amino Acid Identity values calculated from whole genome sequences.</title>
        <authorList>
            <person name="Nicholson A.C."/>
            <person name="Gulvik C.A."/>
            <person name="Whitney A.M."/>
            <person name="Humrighouse B.W."/>
            <person name="Bell M."/>
            <person name="Holmes B."/>
            <person name="Steigerwalt A.G."/>
            <person name="Villarma A."/>
            <person name="Sheth M."/>
            <person name="Batra D."/>
            <person name="Pryor J."/>
            <person name="Bernardet J.-F."/>
            <person name="Hugo C."/>
            <person name="Kampfer P."/>
            <person name="Newman J.D."/>
            <person name="McQuiston J.R."/>
        </authorList>
    </citation>
    <scope>NUCLEOTIDE SEQUENCE [LARGE SCALE GENOMIC DNA]</scope>
    <source>
        <strain evidence="17">G0081</strain>
    </source>
</reference>
<dbReference type="InterPro" id="IPR001650">
    <property type="entry name" value="Helicase_C-like"/>
</dbReference>
<evidence type="ECO:0000256" key="1">
    <source>
        <dbReference type="ARBA" id="ARBA00012552"/>
    </source>
</evidence>
<dbReference type="GO" id="GO:0005524">
    <property type="term" value="F:ATP binding"/>
    <property type="evidence" value="ECO:0007669"/>
    <property type="project" value="UniProtKB-KW"/>
</dbReference>
<protein>
    <recommendedName>
        <fullName evidence="9">DEAD-box ATP-dependent RNA helicase RhpA</fullName>
        <ecNumber evidence="1">3.6.4.13</ecNumber>
    </recommendedName>
</protein>
<dbReference type="PROSITE" id="PS51195">
    <property type="entry name" value="Q_MOTIF"/>
    <property type="match status" value="1"/>
</dbReference>
<evidence type="ECO:0000256" key="7">
    <source>
        <dbReference type="ARBA" id="ARBA00038437"/>
    </source>
</evidence>
<dbReference type="Pfam" id="PF00270">
    <property type="entry name" value="DEAD"/>
    <property type="match status" value="1"/>
</dbReference>
<dbReference type="PANTHER" id="PTHR47959:SF13">
    <property type="entry name" value="ATP-DEPENDENT RNA HELICASE RHLE"/>
    <property type="match status" value="1"/>
</dbReference>
<dbReference type="FunFam" id="3.40.50.300:FF:000108">
    <property type="entry name" value="ATP-dependent RNA helicase RhlE"/>
    <property type="match status" value="1"/>
</dbReference>
<dbReference type="CDD" id="cd00268">
    <property type="entry name" value="DEADc"/>
    <property type="match status" value="1"/>
</dbReference>
<dbReference type="GO" id="GO:0042255">
    <property type="term" value="P:ribosome assembly"/>
    <property type="evidence" value="ECO:0007669"/>
    <property type="project" value="UniProtKB-ARBA"/>
</dbReference>
<dbReference type="InterPro" id="IPR014014">
    <property type="entry name" value="RNA_helicase_DEAD_Q_motif"/>
</dbReference>
<dbReference type="PROSITE" id="PS51194">
    <property type="entry name" value="HELICASE_CTER"/>
    <property type="match status" value="1"/>
</dbReference>
<dbReference type="SMART" id="SM00487">
    <property type="entry name" value="DEXDc"/>
    <property type="match status" value="1"/>
</dbReference>
<feature type="domain" description="DEAD-box RNA helicase Q" evidence="15">
    <location>
        <begin position="1"/>
        <end position="29"/>
    </location>
</feature>
<dbReference type="EMBL" id="CP034159">
    <property type="protein sequence ID" value="AZI31792.1"/>
    <property type="molecule type" value="Genomic_DNA"/>
</dbReference>
<dbReference type="Gene3D" id="3.40.50.300">
    <property type="entry name" value="P-loop containing nucleotide triphosphate hydrolases"/>
    <property type="match status" value="2"/>
</dbReference>
<evidence type="ECO:0000259" key="15">
    <source>
        <dbReference type="PROSITE" id="PS51195"/>
    </source>
</evidence>
<evidence type="ECO:0000256" key="9">
    <source>
        <dbReference type="ARBA" id="ARBA00074363"/>
    </source>
</evidence>
<dbReference type="InterPro" id="IPR014001">
    <property type="entry name" value="Helicase_ATP-bd"/>
</dbReference>
<keyword evidence="4 11" id="KW-0378">Hydrolase</keyword>
<dbReference type="PANTHER" id="PTHR47959">
    <property type="entry name" value="ATP-DEPENDENT RNA HELICASE RHLE-RELATED"/>
    <property type="match status" value="1"/>
</dbReference>
<proteinExistence type="inferred from homology"/>
<evidence type="ECO:0000256" key="10">
    <source>
        <dbReference type="PROSITE-ProRule" id="PRU00552"/>
    </source>
</evidence>
<evidence type="ECO:0000256" key="4">
    <source>
        <dbReference type="ARBA" id="ARBA00022801"/>
    </source>
</evidence>
<dbReference type="GO" id="GO:0009266">
    <property type="term" value="P:response to temperature stimulus"/>
    <property type="evidence" value="ECO:0007669"/>
    <property type="project" value="UniProtKB-ARBA"/>
</dbReference>
<evidence type="ECO:0000256" key="5">
    <source>
        <dbReference type="ARBA" id="ARBA00022806"/>
    </source>
</evidence>
<dbReference type="OrthoDB" id="9785240at2"/>
<dbReference type="Pfam" id="PF00271">
    <property type="entry name" value="Helicase_C"/>
    <property type="match status" value="1"/>
</dbReference>
<keyword evidence="6 11" id="KW-0067">ATP-binding</keyword>
<dbReference type="GO" id="GO:0016787">
    <property type="term" value="F:hydrolase activity"/>
    <property type="evidence" value="ECO:0007669"/>
    <property type="project" value="UniProtKB-KW"/>
</dbReference>